<comment type="caution">
    <text evidence="3">The sequence shown here is derived from an EMBL/GenBank/DDBJ whole genome shotgun (WGS) entry which is preliminary data.</text>
</comment>
<feature type="compositionally biased region" description="Basic residues" evidence="1">
    <location>
        <begin position="223"/>
        <end position="242"/>
    </location>
</feature>
<keyword evidence="2" id="KW-1133">Transmembrane helix</keyword>
<evidence type="ECO:0000313" key="4">
    <source>
        <dbReference type="Proteomes" id="UP000023152"/>
    </source>
</evidence>
<reference evidence="3 4" key="1">
    <citation type="journal article" date="2013" name="Curr. Biol.">
        <title>The Genome of the Foraminiferan Reticulomyxa filosa.</title>
        <authorList>
            <person name="Glockner G."/>
            <person name="Hulsmann N."/>
            <person name="Schleicher M."/>
            <person name="Noegel A.A."/>
            <person name="Eichinger L."/>
            <person name="Gallinger C."/>
            <person name="Pawlowski J."/>
            <person name="Sierra R."/>
            <person name="Euteneuer U."/>
            <person name="Pillet L."/>
            <person name="Moustafa A."/>
            <person name="Platzer M."/>
            <person name="Groth M."/>
            <person name="Szafranski K."/>
            <person name="Schliwa M."/>
        </authorList>
    </citation>
    <scope>NUCLEOTIDE SEQUENCE [LARGE SCALE GENOMIC DNA]</scope>
</reference>
<dbReference type="AlphaFoldDB" id="X6NVI1"/>
<dbReference type="Proteomes" id="UP000023152">
    <property type="component" value="Unassembled WGS sequence"/>
</dbReference>
<evidence type="ECO:0000313" key="3">
    <source>
        <dbReference type="EMBL" id="ETO29868.1"/>
    </source>
</evidence>
<sequence length="256" mass="30093">MSRSVKVTGLSKSYGKKHTEDNTSIEMTIDLSDTSNLKIFVKFNGEMLLVVENLDVKIPDNPEEDIMLYPAMYLGACQTNKFKVQFFENDMCSIVYTKYLIDSKMCVTLFTIDINKTRYAYNKQKKNHHNIPLAMFVSLNFSFLVCLSAFFLIITFFFYSALSTIKSQSDKHVTIHLSEWIQKKKKKEEHACAECELFLEMRKSQVMLNSISVRFKRDDEHKTKKKKDKKQKKANNHQRKQNKTMECVDIKEVWER</sequence>
<feature type="transmembrane region" description="Helical" evidence="2">
    <location>
        <begin position="133"/>
        <end position="159"/>
    </location>
</feature>
<gene>
    <name evidence="3" type="ORF">RFI_07251</name>
</gene>
<accession>X6NVI1</accession>
<evidence type="ECO:0000256" key="2">
    <source>
        <dbReference type="SAM" id="Phobius"/>
    </source>
</evidence>
<name>X6NVI1_RETFI</name>
<feature type="region of interest" description="Disordered" evidence="1">
    <location>
        <begin position="217"/>
        <end position="245"/>
    </location>
</feature>
<protein>
    <submittedName>
        <fullName evidence="3">Uncharacterized protein</fullName>
    </submittedName>
</protein>
<proteinExistence type="predicted"/>
<keyword evidence="4" id="KW-1185">Reference proteome</keyword>
<keyword evidence="2" id="KW-0812">Transmembrane</keyword>
<dbReference type="EMBL" id="ASPP01005799">
    <property type="protein sequence ID" value="ETO29868.1"/>
    <property type="molecule type" value="Genomic_DNA"/>
</dbReference>
<keyword evidence="2" id="KW-0472">Membrane</keyword>
<organism evidence="3 4">
    <name type="scientific">Reticulomyxa filosa</name>
    <dbReference type="NCBI Taxonomy" id="46433"/>
    <lineage>
        <taxon>Eukaryota</taxon>
        <taxon>Sar</taxon>
        <taxon>Rhizaria</taxon>
        <taxon>Retaria</taxon>
        <taxon>Foraminifera</taxon>
        <taxon>Monothalamids</taxon>
        <taxon>Reticulomyxidae</taxon>
        <taxon>Reticulomyxa</taxon>
    </lineage>
</organism>
<evidence type="ECO:0000256" key="1">
    <source>
        <dbReference type="SAM" id="MobiDB-lite"/>
    </source>
</evidence>